<dbReference type="RefSeq" id="WP_185271348.1">
    <property type="nucleotide sequence ID" value="NZ_CP055156.1"/>
</dbReference>
<reference evidence="2 3" key="1">
    <citation type="journal article" date="2018" name="Int. J. Syst. Evol. Microbiol.">
        <title>Adhaeribacter swui sp. nov., isolated from wet mud.</title>
        <authorList>
            <person name="Kim D.U."/>
            <person name="Kim K.W."/>
            <person name="Kang M.S."/>
            <person name="Kim J.Y."/>
            <person name="Jang J.H."/>
            <person name="Kim M.K."/>
        </authorList>
    </citation>
    <scope>NUCLEOTIDE SEQUENCE [LARGE SCALE GENOMIC DNA]</scope>
    <source>
        <strain evidence="2 3">KCTC 52873</strain>
    </source>
</reference>
<keyword evidence="3" id="KW-1185">Reference proteome</keyword>
<protein>
    <submittedName>
        <fullName evidence="2">DUF4199 domain-containing protein</fullName>
    </submittedName>
</protein>
<accession>A0A7G7GCH1</accession>
<name>A0A7G7GCH1_9BACT</name>
<dbReference type="InterPro" id="IPR025250">
    <property type="entry name" value="DUF4199"/>
</dbReference>
<dbReference type="Proteomes" id="UP000515237">
    <property type="component" value="Chromosome"/>
</dbReference>
<proteinExistence type="predicted"/>
<sequence>MNAINPSVEKTGLRYGIYGGIAMVIYFIILKIIGLDKNDTVRFLSMIFVVIASAMAIFYFSKHKTKGMFYLNGLGIGFLVGLVGSVFFGIFLFVYSYFIDQSFLSSLRLMDFFGSNYSPLMIFGANSLLGIIIGTFTGYITMMYFDRSRHESKDF</sequence>
<organism evidence="2 3">
    <name type="scientific">Adhaeribacter swui</name>
    <dbReference type="NCBI Taxonomy" id="2086471"/>
    <lineage>
        <taxon>Bacteria</taxon>
        <taxon>Pseudomonadati</taxon>
        <taxon>Bacteroidota</taxon>
        <taxon>Cytophagia</taxon>
        <taxon>Cytophagales</taxon>
        <taxon>Hymenobacteraceae</taxon>
        <taxon>Adhaeribacter</taxon>
    </lineage>
</organism>
<feature type="transmembrane region" description="Helical" evidence="1">
    <location>
        <begin position="73"/>
        <end position="99"/>
    </location>
</feature>
<feature type="transmembrane region" description="Helical" evidence="1">
    <location>
        <begin position="12"/>
        <end position="34"/>
    </location>
</feature>
<dbReference type="Pfam" id="PF13858">
    <property type="entry name" value="DUF4199"/>
    <property type="match status" value="1"/>
</dbReference>
<keyword evidence="1" id="KW-0812">Transmembrane</keyword>
<keyword evidence="1" id="KW-0472">Membrane</keyword>
<keyword evidence="1" id="KW-1133">Transmembrane helix</keyword>
<dbReference type="KEGG" id="aswu:HUW51_19790"/>
<feature type="transmembrane region" description="Helical" evidence="1">
    <location>
        <begin position="40"/>
        <end position="61"/>
    </location>
</feature>
<gene>
    <name evidence="2" type="ORF">HUW51_19790</name>
</gene>
<dbReference type="EMBL" id="CP055156">
    <property type="protein sequence ID" value="QNF34855.1"/>
    <property type="molecule type" value="Genomic_DNA"/>
</dbReference>
<evidence type="ECO:0000256" key="1">
    <source>
        <dbReference type="SAM" id="Phobius"/>
    </source>
</evidence>
<feature type="transmembrane region" description="Helical" evidence="1">
    <location>
        <begin position="119"/>
        <end position="145"/>
    </location>
</feature>
<dbReference type="AlphaFoldDB" id="A0A7G7GCH1"/>
<evidence type="ECO:0000313" key="3">
    <source>
        <dbReference type="Proteomes" id="UP000515237"/>
    </source>
</evidence>
<evidence type="ECO:0000313" key="2">
    <source>
        <dbReference type="EMBL" id="QNF34855.1"/>
    </source>
</evidence>